<gene>
    <name evidence="2" type="ORF">KFV11_05325</name>
</gene>
<dbReference type="RefSeq" id="WP_254250549.1">
    <property type="nucleotide sequence ID" value="NZ_CP073809.1"/>
</dbReference>
<proteinExistence type="predicted"/>
<feature type="region of interest" description="Disordered" evidence="1">
    <location>
        <begin position="95"/>
        <end position="115"/>
    </location>
</feature>
<evidence type="ECO:0000313" key="3">
    <source>
        <dbReference type="Proteomes" id="UP001057381"/>
    </source>
</evidence>
<name>A0A9Q9F2V1_9STAP</name>
<evidence type="ECO:0000313" key="2">
    <source>
        <dbReference type="EMBL" id="UTH14771.1"/>
    </source>
</evidence>
<accession>A0A9Q9F2V1</accession>
<protein>
    <submittedName>
        <fullName evidence="2">Uncharacterized protein</fullName>
    </submittedName>
</protein>
<dbReference type="EMBL" id="CP073809">
    <property type="protein sequence ID" value="UTH14771.1"/>
    <property type="molecule type" value="Genomic_DNA"/>
</dbReference>
<sequence>MIKAMANFGKQSIDEVNRMTLTEFYCLSHAKNERDLYDEYKMHKAAFLEREVNAQTEKGAGKNKRHEYVYKSFKDFFDYQKSEKALYEFEQEVQSNGKSDKQKVAEMLAERNKKK</sequence>
<dbReference type="AlphaFoldDB" id="A0A9Q9F2V1"/>
<reference evidence="2" key="1">
    <citation type="submission" date="2021-04" db="EMBL/GenBank/DDBJ databases">
        <title>Complete Genome Sequences of Macrococcus spp. from dog and cattle.</title>
        <authorList>
            <person name="Schwendener S."/>
            <person name="Perreten V."/>
        </authorList>
    </citation>
    <scope>NUCLEOTIDE SEQUENCE</scope>
    <source>
        <strain evidence="2">Epi0143-OL</strain>
    </source>
</reference>
<feature type="compositionally biased region" description="Basic and acidic residues" evidence="1">
    <location>
        <begin position="98"/>
        <end position="115"/>
    </location>
</feature>
<evidence type="ECO:0000256" key="1">
    <source>
        <dbReference type="SAM" id="MobiDB-lite"/>
    </source>
</evidence>
<dbReference type="KEGG" id="mequ:KFV11_05325"/>
<organism evidence="2 3">
    <name type="scientific">Macrococcus equipercicus</name>
    <dbReference type="NCBI Taxonomy" id="69967"/>
    <lineage>
        <taxon>Bacteria</taxon>
        <taxon>Bacillati</taxon>
        <taxon>Bacillota</taxon>
        <taxon>Bacilli</taxon>
        <taxon>Bacillales</taxon>
        <taxon>Staphylococcaceae</taxon>
        <taxon>Macrococcus</taxon>
    </lineage>
</organism>
<dbReference type="Proteomes" id="UP001057381">
    <property type="component" value="Chromosome"/>
</dbReference>